<reference evidence="2" key="2">
    <citation type="journal article" date="2008" name="Nucleic Acids Res.">
        <title>The rice annotation project database (RAP-DB): 2008 update.</title>
        <authorList>
            <consortium name="The rice annotation project (RAP)"/>
        </authorList>
    </citation>
    <scope>GENOME REANNOTATION</scope>
    <source>
        <strain evidence="2">cv. Nipponbare</strain>
    </source>
</reference>
<name>A0A0P0X9W0_ORYSJ</name>
<reference evidence="1 2" key="1">
    <citation type="journal article" date="2005" name="Nature">
        <title>The map-based sequence of the rice genome.</title>
        <authorList>
            <consortium name="International rice genome sequencing project (IRGSP)"/>
            <person name="Matsumoto T."/>
            <person name="Wu J."/>
            <person name="Kanamori H."/>
            <person name="Katayose Y."/>
            <person name="Fujisawa M."/>
            <person name="Namiki N."/>
            <person name="Mizuno H."/>
            <person name="Yamamoto K."/>
            <person name="Antonio B.A."/>
            <person name="Baba T."/>
            <person name="Sakata K."/>
            <person name="Nagamura Y."/>
            <person name="Aoki H."/>
            <person name="Arikawa K."/>
            <person name="Arita K."/>
            <person name="Bito T."/>
            <person name="Chiden Y."/>
            <person name="Fujitsuka N."/>
            <person name="Fukunaka R."/>
            <person name="Hamada M."/>
            <person name="Harada C."/>
            <person name="Hayashi A."/>
            <person name="Hijishita S."/>
            <person name="Honda M."/>
            <person name="Hosokawa S."/>
            <person name="Ichikawa Y."/>
            <person name="Idonuma A."/>
            <person name="Iijima M."/>
            <person name="Ikeda M."/>
            <person name="Ikeno M."/>
            <person name="Ito K."/>
            <person name="Ito S."/>
            <person name="Ito T."/>
            <person name="Ito Y."/>
            <person name="Ito Y."/>
            <person name="Iwabuchi A."/>
            <person name="Kamiya K."/>
            <person name="Karasawa W."/>
            <person name="Kurita K."/>
            <person name="Katagiri S."/>
            <person name="Kikuta A."/>
            <person name="Kobayashi H."/>
            <person name="Kobayashi N."/>
            <person name="Machita K."/>
            <person name="Maehara T."/>
            <person name="Masukawa M."/>
            <person name="Mizubayashi T."/>
            <person name="Mukai Y."/>
            <person name="Nagasaki H."/>
            <person name="Nagata Y."/>
            <person name="Naito S."/>
            <person name="Nakashima M."/>
            <person name="Nakama Y."/>
            <person name="Nakamichi Y."/>
            <person name="Nakamura M."/>
            <person name="Meguro A."/>
            <person name="Negishi M."/>
            <person name="Ohta I."/>
            <person name="Ohta T."/>
            <person name="Okamoto M."/>
            <person name="Ono N."/>
            <person name="Saji S."/>
            <person name="Sakaguchi M."/>
            <person name="Sakai K."/>
            <person name="Shibata M."/>
            <person name="Shimokawa T."/>
            <person name="Song J."/>
            <person name="Takazaki Y."/>
            <person name="Terasawa K."/>
            <person name="Tsugane M."/>
            <person name="Tsuji K."/>
            <person name="Ueda S."/>
            <person name="Waki K."/>
            <person name="Yamagata H."/>
            <person name="Yamamoto M."/>
            <person name="Yamamoto S."/>
            <person name="Yamane H."/>
            <person name="Yoshiki S."/>
            <person name="Yoshihara R."/>
            <person name="Yukawa K."/>
            <person name="Zhong H."/>
            <person name="Yano M."/>
            <person name="Yuan Q."/>
            <person name="Ouyang S."/>
            <person name="Liu J."/>
            <person name="Jones K.M."/>
            <person name="Gansberger K."/>
            <person name="Moffat K."/>
            <person name="Hill J."/>
            <person name="Bera J."/>
            <person name="Fadrosh D."/>
            <person name="Jin S."/>
            <person name="Johri S."/>
            <person name="Kim M."/>
            <person name="Overton L."/>
            <person name="Reardon M."/>
            <person name="Tsitrin T."/>
            <person name="Vuong H."/>
            <person name="Weaver B."/>
            <person name="Ciecko A."/>
            <person name="Tallon L."/>
            <person name="Jackson J."/>
            <person name="Pai G."/>
            <person name="Aken S.V."/>
            <person name="Utterback T."/>
            <person name="Reidmuller S."/>
            <person name="Feldblyum T."/>
            <person name="Hsiao J."/>
            <person name="Zismann V."/>
            <person name="Iobst S."/>
            <person name="de Vazeille A.R."/>
            <person name="Buell C.R."/>
            <person name="Ying K."/>
            <person name="Li Y."/>
            <person name="Lu T."/>
            <person name="Huang Y."/>
            <person name="Zhao Q."/>
            <person name="Feng Q."/>
            <person name="Zhang L."/>
            <person name="Zhu J."/>
            <person name="Weng Q."/>
            <person name="Mu J."/>
            <person name="Lu Y."/>
            <person name="Fan D."/>
            <person name="Liu Y."/>
            <person name="Guan J."/>
            <person name="Zhang Y."/>
            <person name="Yu S."/>
            <person name="Liu X."/>
            <person name="Zhang Y."/>
            <person name="Hong G."/>
            <person name="Han B."/>
            <person name="Choisne N."/>
            <person name="Demange N."/>
            <person name="Orjeda G."/>
            <person name="Samain S."/>
            <person name="Cattolico L."/>
            <person name="Pelletier E."/>
            <person name="Couloux A."/>
            <person name="Segurens B."/>
            <person name="Wincker P."/>
            <person name="D'Hont A."/>
            <person name="Scarpelli C."/>
            <person name="Weissenbach J."/>
            <person name="Salanoubat M."/>
            <person name="Quetier F."/>
            <person name="Yu Y."/>
            <person name="Kim H.R."/>
            <person name="Rambo T."/>
            <person name="Currie J."/>
            <person name="Collura K."/>
            <person name="Luo M."/>
            <person name="Yang T."/>
            <person name="Ammiraju J.S.S."/>
            <person name="Engler F."/>
            <person name="Soderlund C."/>
            <person name="Wing R.A."/>
            <person name="Palmer L.E."/>
            <person name="de la Bastide M."/>
            <person name="Spiegel L."/>
            <person name="Nascimento L."/>
            <person name="Zutavern T."/>
            <person name="O'Shaughnessy A."/>
            <person name="Dike S."/>
            <person name="Dedhia N."/>
            <person name="Preston R."/>
            <person name="Balija V."/>
            <person name="McCombie W.R."/>
            <person name="Chow T."/>
            <person name="Chen H."/>
            <person name="Chung M."/>
            <person name="Chen C."/>
            <person name="Shaw J."/>
            <person name="Wu H."/>
            <person name="Hsiao K."/>
            <person name="Chao Y."/>
            <person name="Chu M."/>
            <person name="Cheng C."/>
            <person name="Hour A."/>
            <person name="Lee P."/>
            <person name="Lin S."/>
            <person name="Lin Y."/>
            <person name="Liou J."/>
            <person name="Liu S."/>
            <person name="Hsing Y."/>
            <person name="Raghuvanshi S."/>
            <person name="Mohanty A."/>
            <person name="Bharti A.K."/>
            <person name="Gaur A."/>
            <person name="Gupta V."/>
            <person name="Kumar D."/>
            <person name="Ravi V."/>
            <person name="Vij S."/>
            <person name="Kapur A."/>
            <person name="Khurana P."/>
            <person name="Khurana P."/>
            <person name="Khurana J.P."/>
            <person name="Tyagi A.K."/>
            <person name="Gaikwad K."/>
            <person name="Singh A."/>
            <person name="Dalal V."/>
            <person name="Srivastava S."/>
            <person name="Dixit A."/>
            <person name="Pal A.K."/>
            <person name="Ghazi I.A."/>
            <person name="Yadav M."/>
            <person name="Pandit A."/>
            <person name="Bhargava A."/>
            <person name="Sureshbabu K."/>
            <person name="Batra K."/>
            <person name="Sharma T.R."/>
            <person name="Mohapatra T."/>
            <person name="Singh N.K."/>
            <person name="Messing J."/>
            <person name="Nelson A.B."/>
            <person name="Fuks G."/>
            <person name="Kavchok S."/>
            <person name="Keizer G."/>
            <person name="Linton E."/>
            <person name="Llaca V."/>
            <person name="Song R."/>
            <person name="Tanyolac B."/>
            <person name="Young S."/>
            <person name="Ho-Il K."/>
            <person name="Hahn J.H."/>
            <person name="Sangsakoo G."/>
            <person name="Vanavichit A."/>
            <person name="de Mattos Luiz.A.T."/>
            <person name="Zimmer P.D."/>
            <person name="Malone G."/>
            <person name="Dellagostin O."/>
            <person name="de Oliveira A.C."/>
            <person name="Bevan M."/>
            <person name="Bancroft I."/>
            <person name="Minx P."/>
            <person name="Cordum H."/>
            <person name="Wilson R."/>
            <person name="Cheng Z."/>
            <person name="Jin W."/>
            <person name="Jiang J."/>
            <person name="Leong S.A."/>
            <person name="Iwama H."/>
            <person name="Gojobori T."/>
            <person name="Itoh T."/>
            <person name="Niimura Y."/>
            <person name="Fujii Y."/>
            <person name="Habara T."/>
            <person name="Sakai H."/>
            <person name="Sato Y."/>
            <person name="Wilson G."/>
            <person name="Kumar K."/>
            <person name="McCouch S."/>
            <person name="Juretic N."/>
            <person name="Hoen D."/>
            <person name="Wright S."/>
            <person name="Bruskiewich R."/>
            <person name="Bureau T."/>
            <person name="Miyao A."/>
            <person name="Hirochika H."/>
            <person name="Nishikawa T."/>
            <person name="Kadowaki K."/>
            <person name="Sugiura M."/>
            <person name="Burr B."/>
            <person name="Sasaki T."/>
        </authorList>
    </citation>
    <scope>NUCLEOTIDE SEQUENCE [LARGE SCALE GENOMIC DNA]</scope>
    <source>
        <strain evidence="2">cv. Nipponbare</strain>
    </source>
</reference>
<evidence type="ECO:0000313" key="2">
    <source>
        <dbReference type="Proteomes" id="UP000000763"/>
    </source>
</evidence>
<dbReference type="PANTHER" id="PTHR35312:SF1">
    <property type="entry name" value="OS07G0641800 PROTEIN"/>
    <property type="match status" value="1"/>
</dbReference>
<dbReference type="Proteomes" id="UP000000763">
    <property type="component" value="Chromosome 7"/>
</dbReference>
<sequence>MKTLVAVVDVFLICCPSIKNTSLHILILMNFLACFSDQFMKKLKMVAEKKVGATKAELFCKTFEEAHKKLVYKELNLDAAQRFLNAYEKRS</sequence>
<dbReference type="KEGG" id="dosa:Os07g0641800"/>
<dbReference type="Gramene" id="Os07t0641800-01">
    <property type="protein sequence ID" value="Os07t0641800-01"/>
    <property type="gene ID" value="Os07g0641800"/>
</dbReference>
<accession>A0A0P0X9W0</accession>
<dbReference type="AlphaFoldDB" id="A0A0P0X9W0"/>
<dbReference type="PANTHER" id="PTHR35312">
    <property type="entry name" value="OS07G0641800 PROTEIN"/>
    <property type="match status" value="1"/>
</dbReference>
<organism evidence="1 2">
    <name type="scientific">Oryza sativa subsp. japonica</name>
    <name type="common">Rice</name>
    <dbReference type="NCBI Taxonomy" id="39947"/>
    <lineage>
        <taxon>Eukaryota</taxon>
        <taxon>Viridiplantae</taxon>
        <taxon>Streptophyta</taxon>
        <taxon>Embryophyta</taxon>
        <taxon>Tracheophyta</taxon>
        <taxon>Spermatophyta</taxon>
        <taxon>Magnoliopsida</taxon>
        <taxon>Liliopsida</taxon>
        <taxon>Poales</taxon>
        <taxon>Poaceae</taxon>
        <taxon>BOP clade</taxon>
        <taxon>Oryzoideae</taxon>
        <taxon>Oryzeae</taxon>
        <taxon>Oryzinae</taxon>
        <taxon>Oryza</taxon>
        <taxon>Oryza sativa</taxon>
    </lineage>
</organism>
<protein>
    <submittedName>
        <fullName evidence="1">Os07g0641800 protein</fullName>
    </submittedName>
</protein>
<dbReference type="EMBL" id="AP008213">
    <property type="protein sequence ID" value="BAF22346.1"/>
    <property type="molecule type" value="Genomic_DNA"/>
</dbReference>
<dbReference type="SMR" id="A0A0P0X9W0"/>
<proteinExistence type="predicted"/>
<gene>
    <name evidence="1" type="ordered locus">Os07g0641800</name>
</gene>
<evidence type="ECO:0000313" key="1">
    <source>
        <dbReference type="EMBL" id="BAF22346.1"/>
    </source>
</evidence>